<proteinExistence type="predicted"/>
<protein>
    <submittedName>
        <fullName evidence="2">Ferredoxin</fullName>
    </submittedName>
</protein>
<feature type="domain" description="4Fe-4S ferredoxin-type" evidence="1">
    <location>
        <begin position="134"/>
        <end position="165"/>
    </location>
</feature>
<reference evidence="2" key="1">
    <citation type="submission" date="2022-10" db="EMBL/GenBank/DDBJ databases">
        <title>Roseovarius pelagicus sp. nov., isolated from Arctic seawater.</title>
        <authorList>
            <person name="Hong Y.W."/>
            <person name="Hwang C.Y."/>
        </authorList>
    </citation>
    <scope>NUCLEOTIDE SEQUENCE</scope>
    <source>
        <strain evidence="2">HL-MP18</strain>
    </source>
</reference>
<dbReference type="InterPro" id="IPR017896">
    <property type="entry name" value="4Fe4S_Fe-S-bd"/>
</dbReference>
<gene>
    <name evidence="2" type="ORF">N7U68_09250</name>
</gene>
<name>A0ABY6DFC1_9RHOB</name>
<dbReference type="Proteomes" id="UP001064087">
    <property type="component" value="Chromosome"/>
</dbReference>
<evidence type="ECO:0000259" key="1">
    <source>
        <dbReference type="PROSITE" id="PS51379"/>
    </source>
</evidence>
<dbReference type="PROSITE" id="PS51379">
    <property type="entry name" value="4FE4S_FER_2"/>
    <property type="match status" value="1"/>
</dbReference>
<keyword evidence="3" id="KW-1185">Reference proteome</keyword>
<evidence type="ECO:0000313" key="2">
    <source>
        <dbReference type="EMBL" id="UXX84799.1"/>
    </source>
</evidence>
<dbReference type="RefSeq" id="WP_263048922.1">
    <property type="nucleotide sequence ID" value="NZ_CP106738.1"/>
</dbReference>
<sequence length="221" mass="23591">MAAVSQELTYDSIASAADAECLSIMGGLYEDGGTLILLGPGTGFWPHFRTSPEMQDGAPHPVDRWSTRVLGALADTLNAEAIFPFGGPPYQPFLRWAMATGRAWQSPAGMLVHDEAGLMVSYRGALRWDATIALSAPPDAPPCVTCDGQPCMTACPVDALSAETGYDVAACHAYLDTEAGQDCMTQGCRARRACPVSQRFDRAPEQSALHMQSFHPVGRPT</sequence>
<evidence type="ECO:0000313" key="3">
    <source>
        <dbReference type="Proteomes" id="UP001064087"/>
    </source>
</evidence>
<organism evidence="2 3">
    <name type="scientific">Roseovarius pelagicus</name>
    <dbReference type="NCBI Taxonomy" id="2980108"/>
    <lineage>
        <taxon>Bacteria</taxon>
        <taxon>Pseudomonadati</taxon>
        <taxon>Pseudomonadota</taxon>
        <taxon>Alphaproteobacteria</taxon>
        <taxon>Rhodobacterales</taxon>
        <taxon>Roseobacteraceae</taxon>
        <taxon>Roseovarius</taxon>
    </lineage>
</organism>
<dbReference type="EMBL" id="CP106738">
    <property type="protein sequence ID" value="UXX84799.1"/>
    <property type="molecule type" value="Genomic_DNA"/>
</dbReference>
<accession>A0ABY6DFC1</accession>